<dbReference type="Gene3D" id="3.30.497.10">
    <property type="entry name" value="Antithrombin, subunit I, domain 2"/>
    <property type="match status" value="2"/>
</dbReference>
<dbReference type="AlphaFoldDB" id="A0AAD8YUM8"/>
<dbReference type="SUPFAM" id="SSF56574">
    <property type="entry name" value="Serpins"/>
    <property type="match status" value="1"/>
</dbReference>
<dbReference type="InterPro" id="IPR042185">
    <property type="entry name" value="Serpin_sf_2"/>
</dbReference>
<evidence type="ECO:0000256" key="1">
    <source>
        <dbReference type="RuleBase" id="RU000411"/>
    </source>
</evidence>
<reference evidence="5" key="1">
    <citation type="submission" date="2023-03" db="EMBL/GenBank/DDBJ databases">
        <title>Electrophorus voltai genome.</title>
        <authorList>
            <person name="Bian C."/>
        </authorList>
    </citation>
    <scope>NUCLEOTIDE SEQUENCE</scope>
    <source>
        <strain evidence="5">CB-2022</strain>
        <tissue evidence="5">Muscle</tissue>
    </source>
</reference>
<dbReference type="PANTHER" id="PTHR11461:SF20">
    <property type="entry name" value="ALPHA-2-ANTIPLASMIN"/>
    <property type="match status" value="1"/>
</dbReference>
<dbReference type="InterPro" id="IPR023795">
    <property type="entry name" value="Serpin_CS"/>
</dbReference>
<evidence type="ECO:0000313" key="5">
    <source>
        <dbReference type="EMBL" id="KAK1785990.1"/>
    </source>
</evidence>
<feature type="signal peptide" evidence="3">
    <location>
        <begin position="1"/>
        <end position="19"/>
    </location>
</feature>
<dbReference type="SMART" id="SM00093">
    <property type="entry name" value="SERPIN"/>
    <property type="match status" value="1"/>
</dbReference>
<evidence type="ECO:0000259" key="4">
    <source>
        <dbReference type="SMART" id="SM00093"/>
    </source>
</evidence>
<dbReference type="PROSITE" id="PS00284">
    <property type="entry name" value="SERPIN"/>
    <property type="match status" value="1"/>
</dbReference>
<evidence type="ECO:0000313" key="6">
    <source>
        <dbReference type="Proteomes" id="UP001239994"/>
    </source>
</evidence>
<dbReference type="GO" id="GO:0005615">
    <property type="term" value="C:extracellular space"/>
    <property type="evidence" value="ECO:0007669"/>
    <property type="project" value="InterPro"/>
</dbReference>
<dbReference type="InterPro" id="IPR000215">
    <property type="entry name" value="Serpin_fam"/>
</dbReference>
<evidence type="ECO:0000256" key="2">
    <source>
        <dbReference type="SAM" id="MobiDB-lite"/>
    </source>
</evidence>
<gene>
    <name evidence="5" type="ORF">P4O66_017737</name>
</gene>
<dbReference type="PANTHER" id="PTHR11461">
    <property type="entry name" value="SERINE PROTEASE INHIBITOR, SERPIN"/>
    <property type="match status" value="1"/>
</dbReference>
<accession>A0AAD8YUM8</accession>
<feature type="compositionally biased region" description="Polar residues" evidence="2">
    <location>
        <begin position="29"/>
        <end position="46"/>
    </location>
</feature>
<keyword evidence="6" id="KW-1185">Reference proteome</keyword>
<dbReference type="InterPro" id="IPR023796">
    <property type="entry name" value="Serpin_dom"/>
</dbReference>
<protein>
    <recommendedName>
        <fullName evidence="4">Serpin domain-containing protein</fullName>
    </recommendedName>
</protein>
<dbReference type="InterPro" id="IPR042178">
    <property type="entry name" value="Serpin_sf_1"/>
</dbReference>
<feature type="region of interest" description="Disordered" evidence="2">
    <location>
        <begin position="29"/>
        <end position="68"/>
    </location>
</feature>
<dbReference type="EMBL" id="JAROKS010000025">
    <property type="protein sequence ID" value="KAK1785990.1"/>
    <property type="molecule type" value="Genomic_DNA"/>
</dbReference>
<name>A0AAD8YUM8_9TELE</name>
<evidence type="ECO:0000256" key="3">
    <source>
        <dbReference type="SAM" id="SignalP"/>
    </source>
</evidence>
<comment type="similarity">
    <text evidence="1">Belongs to the serpin family.</text>
</comment>
<dbReference type="Pfam" id="PF00079">
    <property type="entry name" value="Serpin"/>
    <property type="match status" value="1"/>
</dbReference>
<feature type="domain" description="Serpin" evidence="4">
    <location>
        <begin position="85"/>
        <end position="460"/>
    </location>
</feature>
<dbReference type="Gene3D" id="2.30.39.10">
    <property type="entry name" value="Alpha-1-antitrypsin, domain 1"/>
    <property type="match status" value="1"/>
</dbReference>
<proteinExistence type="inferred from homology"/>
<dbReference type="GO" id="GO:0004867">
    <property type="term" value="F:serine-type endopeptidase inhibitor activity"/>
    <property type="evidence" value="ECO:0007669"/>
    <property type="project" value="InterPro"/>
</dbReference>
<keyword evidence="3" id="KW-0732">Signal</keyword>
<dbReference type="InterPro" id="IPR036186">
    <property type="entry name" value="Serpin_sf"/>
</dbReference>
<dbReference type="Proteomes" id="UP001239994">
    <property type="component" value="Unassembled WGS sequence"/>
</dbReference>
<organism evidence="5 6">
    <name type="scientific">Electrophorus voltai</name>
    <dbReference type="NCBI Taxonomy" id="2609070"/>
    <lineage>
        <taxon>Eukaryota</taxon>
        <taxon>Metazoa</taxon>
        <taxon>Chordata</taxon>
        <taxon>Craniata</taxon>
        <taxon>Vertebrata</taxon>
        <taxon>Euteleostomi</taxon>
        <taxon>Actinopterygii</taxon>
        <taxon>Neopterygii</taxon>
        <taxon>Teleostei</taxon>
        <taxon>Ostariophysi</taxon>
        <taxon>Gymnotiformes</taxon>
        <taxon>Gymnotoidei</taxon>
        <taxon>Gymnotidae</taxon>
        <taxon>Electrophorus</taxon>
    </lineage>
</organism>
<comment type="caution">
    <text evidence="5">The sequence shown here is derived from an EMBL/GenBank/DDBJ whole genome shotgun (WGS) entry which is preliminary data.</text>
</comment>
<sequence>MDVRLFALLFLCYCKQGWTDLQSSNISDAAQLTPDGPQTNPAASTPTKEKDENSSEEDTEEHCGRHLSSTKMRHAIGSGIMKFGLQLLENLNANKEQPNIIISPLSVFLALSQLTLGRSITSHNDTLLIRTVPFKQWLDLEHLISAYYVLSVRARNETEELLLQSLHAKTMPCYQDTLKDLLHHVRKNHLQIASRMYLGSGFHPKQEFLQASLKIYDSEPAIMPELEEINEWVEKSTNSCIIDFLTSLPPDPVMLLINAVHYKGEWLTRFDPRFTTSEPFYIDKSQVVNVDMMLGPKHPLSVFTHNELDAQVARFPFKGNMSLVVVLPLTSYINISAIAANLDISDLYSRFPRERNMQVKLPKFKLDFSQELEEALTGMGLRHLFSSPNLAGIAEGPLLVSSVQHKSSMEINEEGAQAAAATSVVISRSNPSFTVNHPFFLALIEDSSQTPLFLGVIANPNPGGSTMTSQPKLVLDKTGLTFDKEFSPSFGLPPK</sequence>
<feature type="chain" id="PRO_5042264066" description="Serpin domain-containing protein" evidence="3">
    <location>
        <begin position="20"/>
        <end position="495"/>
    </location>
</feature>